<dbReference type="Proteomes" id="UP000295055">
    <property type="component" value="Unassembled WGS sequence"/>
</dbReference>
<evidence type="ECO:0000313" key="8">
    <source>
        <dbReference type="Proteomes" id="UP000295055"/>
    </source>
</evidence>
<feature type="domain" description="Peptidase S54 rhomboid" evidence="6">
    <location>
        <begin position="47"/>
        <end position="178"/>
    </location>
</feature>
<organism evidence="7 8">
    <name type="scientific">Providencia alcalifaciens</name>
    <dbReference type="NCBI Taxonomy" id="126385"/>
    <lineage>
        <taxon>Bacteria</taxon>
        <taxon>Pseudomonadati</taxon>
        <taxon>Pseudomonadota</taxon>
        <taxon>Gammaproteobacteria</taxon>
        <taxon>Enterobacterales</taxon>
        <taxon>Morganellaceae</taxon>
        <taxon>Providencia</taxon>
    </lineage>
</organism>
<evidence type="ECO:0000256" key="5">
    <source>
        <dbReference type="SAM" id="Phobius"/>
    </source>
</evidence>
<feature type="transmembrane region" description="Helical" evidence="5">
    <location>
        <begin position="159"/>
        <end position="177"/>
    </location>
</feature>
<dbReference type="GO" id="GO:0004252">
    <property type="term" value="F:serine-type endopeptidase activity"/>
    <property type="evidence" value="ECO:0007669"/>
    <property type="project" value="InterPro"/>
</dbReference>
<evidence type="ECO:0000256" key="4">
    <source>
        <dbReference type="ARBA" id="ARBA00023136"/>
    </source>
</evidence>
<dbReference type="PANTHER" id="PTHR43066">
    <property type="entry name" value="RHOMBOID-RELATED PROTEIN"/>
    <property type="match status" value="1"/>
</dbReference>
<dbReference type="Gene3D" id="1.20.1540.10">
    <property type="entry name" value="Rhomboid-like"/>
    <property type="match status" value="1"/>
</dbReference>
<dbReference type="Pfam" id="PF01694">
    <property type="entry name" value="Rhomboid"/>
    <property type="match status" value="1"/>
</dbReference>
<keyword evidence="2 5" id="KW-0812">Transmembrane</keyword>
<comment type="subcellular location">
    <subcellularLocation>
        <location evidence="1">Membrane</location>
        <topology evidence="1">Multi-pass membrane protein</topology>
    </subcellularLocation>
</comment>
<accession>A0A4R3NLF3</accession>
<evidence type="ECO:0000256" key="1">
    <source>
        <dbReference type="ARBA" id="ARBA00004141"/>
    </source>
</evidence>
<protein>
    <submittedName>
        <fullName evidence="7">Rhomboid family protein</fullName>
    </submittedName>
</protein>
<comment type="caution">
    <text evidence="7">The sequence shown here is derived from an EMBL/GenBank/DDBJ whole genome shotgun (WGS) entry which is preliminary data.</text>
</comment>
<reference evidence="7 8" key="1">
    <citation type="submission" date="2019-03" db="EMBL/GenBank/DDBJ databases">
        <title>Genomic analyses of the natural microbiome of Caenorhabditis elegans.</title>
        <authorList>
            <person name="Samuel B."/>
        </authorList>
    </citation>
    <scope>NUCLEOTIDE SEQUENCE [LARGE SCALE GENOMIC DNA]</scope>
    <source>
        <strain evidence="7 8">JUb102</strain>
    </source>
</reference>
<dbReference type="AlphaFoldDB" id="A0A4R3NLF3"/>
<dbReference type="RefSeq" id="WP_108479125.1">
    <property type="nucleotide sequence ID" value="NZ_JADSSX010000005.1"/>
</dbReference>
<evidence type="ECO:0000259" key="6">
    <source>
        <dbReference type="Pfam" id="PF01694"/>
    </source>
</evidence>
<keyword evidence="4 5" id="KW-0472">Membrane</keyword>
<dbReference type="InterPro" id="IPR035952">
    <property type="entry name" value="Rhomboid-like_sf"/>
</dbReference>
<dbReference type="OrthoDB" id="465874at2"/>
<evidence type="ECO:0000256" key="3">
    <source>
        <dbReference type="ARBA" id="ARBA00022989"/>
    </source>
</evidence>
<dbReference type="GO" id="GO:0016020">
    <property type="term" value="C:membrane"/>
    <property type="evidence" value="ECO:0007669"/>
    <property type="project" value="UniProtKB-SubCell"/>
</dbReference>
<evidence type="ECO:0000256" key="2">
    <source>
        <dbReference type="ARBA" id="ARBA00022692"/>
    </source>
</evidence>
<dbReference type="InterPro" id="IPR022764">
    <property type="entry name" value="Peptidase_S54_rhomboid_dom"/>
</dbReference>
<gene>
    <name evidence="7" type="ORF">EC835_10940</name>
</gene>
<feature type="transmembrane region" description="Helical" evidence="5">
    <location>
        <begin position="109"/>
        <end position="128"/>
    </location>
</feature>
<dbReference type="EMBL" id="SMAS01000009">
    <property type="protein sequence ID" value="TCT30288.1"/>
    <property type="molecule type" value="Genomic_DNA"/>
</dbReference>
<sequence>MQTWLSPRIKLLITLAGLLITIQIANSLSGYALVGFGIQPRTLHGLVGIIFAPLIHGDWAHLLSNLPPLLVLSALLLHDSIRKYAYASAFIIVVGGLIVWLVGRNALHIGASGWIFGLWGLLIAQGFFRRKLLDIVIALLVLFYFGAMASGLLPVHQQISTESHIAGAIAGIAYAWLANKKLKATPPTTLSK</sequence>
<feature type="transmembrane region" description="Helical" evidence="5">
    <location>
        <begin position="84"/>
        <end position="103"/>
    </location>
</feature>
<dbReference type="SUPFAM" id="SSF144091">
    <property type="entry name" value="Rhomboid-like"/>
    <property type="match status" value="1"/>
</dbReference>
<feature type="transmembrane region" description="Helical" evidence="5">
    <location>
        <begin position="135"/>
        <end position="153"/>
    </location>
</feature>
<name>A0A4R3NLF3_9GAMM</name>
<proteinExistence type="predicted"/>
<evidence type="ECO:0000313" key="7">
    <source>
        <dbReference type="EMBL" id="TCT30288.1"/>
    </source>
</evidence>
<keyword evidence="3 5" id="KW-1133">Transmembrane helix</keyword>